<keyword evidence="4" id="KW-1185">Reference proteome</keyword>
<evidence type="ECO:0000313" key="3">
    <source>
        <dbReference type="EMBL" id="KGM18856.1"/>
    </source>
</evidence>
<accession>A0A0A2DPS3</accession>
<organism evidence="3 4">
    <name type="scientific">Corynebacterium auriscanis</name>
    <dbReference type="NCBI Taxonomy" id="99807"/>
    <lineage>
        <taxon>Bacteria</taxon>
        <taxon>Bacillati</taxon>
        <taxon>Actinomycetota</taxon>
        <taxon>Actinomycetes</taxon>
        <taxon>Mycobacteriales</taxon>
        <taxon>Corynebacteriaceae</taxon>
        <taxon>Corynebacterium</taxon>
    </lineage>
</organism>
<gene>
    <name evidence="3" type="ORF">MA47_04345</name>
</gene>
<feature type="region of interest" description="Disordered" evidence="1">
    <location>
        <begin position="280"/>
        <end position="306"/>
    </location>
</feature>
<dbReference type="InterPro" id="IPR036465">
    <property type="entry name" value="vWFA_dom_sf"/>
</dbReference>
<dbReference type="Gene3D" id="3.40.50.410">
    <property type="entry name" value="von Willebrand factor, type A domain"/>
    <property type="match status" value="1"/>
</dbReference>
<dbReference type="PROSITE" id="PS50234">
    <property type="entry name" value="VWFA"/>
    <property type="match status" value="1"/>
</dbReference>
<proteinExistence type="predicted"/>
<evidence type="ECO:0000313" key="4">
    <source>
        <dbReference type="Proteomes" id="UP000030145"/>
    </source>
</evidence>
<dbReference type="InterPro" id="IPR002035">
    <property type="entry name" value="VWF_A"/>
</dbReference>
<dbReference type="EMBL" id="JRVJ01000004">
    <property type="protein sequence ID" value="KGM18856.1"/>
    <property type="molecule type" value="Genomic_DNA"/>
</dbReference>
<reference evidence="3 4" key="1">
    <citation type="submission" date="2014-10" db="EMBL/GenBank/DDBJ databases">
        <title>Whole Genome sequence of Corynebacterium auriscanis strain CIP 106629.</title>
        <authorList>
            <person name="Hassan S.S."/>
            <person name="Jamal S.B."/>
            <person name="Tiwari S."/>
            <person name="Oliveira L.D.C."/>
            <person name="Souza F."/>
            <person name="Mariano D.C."/>
            <person name="Almeida S."/>
            <person name="Dorella F."/>
            <person name="Pereira F."/>
            <person name="Carvalho A."/>
            <person name="Leal C.A."/>
            <person name="Soares S.D.C."/>
            <person name="Figueiredo H.C."/>
            <person name="Silva A."/>
            <person name="Azevedo V.A."/>
        </authorList>
    </citation>
    <scope>NUCLEOTIDE SEQUENCE [LARGE SCALE GENOMIC DNA]</scope>
    <source>
        <strain evidence="3 4">CIP 106629</strain>
    </source>
</reference>
<evidence type="ECO:0000259" key="2">
    <source>
        <dbReference type="PROSITE" id="PS50234"/>
    </source>
</evidence>
<feature type="compositionally biased region" description="Polar residues" evidence="1">
    <location>
        <begin position="357"/>
        <end position="367"/>
    </location>
</feature>
<feature type="domain" description="VWFA" evidence="2">
    <location>
        <begin position="1"/>
        <end position="218"/>
    </location>
</feature>
<dbReference type="SUPFAM" id="SSF53300">
    <property type="entry name" value="vWA-like"/>
    <property type="match status" value="1"/>
</dbReference>
<comment type="caution">
    <text evidence="3">The sequence shown here is derived from an EMBL/GenBank/DDBJ whole genome shotgun (WGS) entry which is preliminary data.</text>
</comment>
<feature type="region of interest" description="Disordered" evidence="1">
    <location>
        <begin position="1"/>
        <end position="29"/>
    </location>
</feature>
<dbReference type="AlphaFoldDB" id="A0A0A2DPS3"/>
<protein>
    <recommendedName>
        <fullName evidence="2">VWFA domain-containing protein</fullName>
    </recommendedName>
</protein>
<evidence type="ECO:0000256" key="1">
    <source>
        <dbReference type="SAM" id="MobiDB-lite"/>
    </source>
</evidence>
<feature type="region of interest" description="Disordered" evidence="1">
    <location>
        <begin position="341"/>
        <end position="367"/>
    </location>
</feature>
<name>A0A0A2DPS3_9CORY</name>
<sequence length="578" mass="61877">MDETGSLASTYKGGQKTDRPGSDSENNRIPAAQGFIDQLTDLGVDRGVKTRVMLAGFGGKYKSHSTEPDAYIGWKEVSPETNGDLKDEIEKFGSRVEEMETNHALGIQGAYKDLMNANTEDNPCRLLVTFTDGELAVTQGQEQVKNDLCRPGGLADQLRAQGITHVGIGLSGRNSPQNFSLMKKITEGGGECGKRPGDGAFFEATDVGSLFTGFHQALNLGGETSEEVEGDQPFRFWLDSSITDLRFNVISQGKLTDKVTIQLVAPSGEVIDLKETGEGELGGSKVSWSTHRDPVLRSSGKLSKGSNSRWDGEWSIRLVNLSPEEKSTKVFNSVEMQPGLNIRVNGKDSSPVDESSGKGNRTTDTTQLQLREDGKLSLELANNEGKVHEVAGSAVSVVKFHPADGSTPIPLGGPIDMKSGRAEISVDHIKDLPASGRVEVSTTVTTKGPEGREGTKLSPIVNSTALSVTPNDLPQLPGQITFNAQTDEATVEVPVQGPGRVWIPSGTKIKADVLPDGVDSLPVSAENQDSGSALNLDKGQSGTLKIKLIFPEGSEAQSVAPCQSLFLRKMVRKSPWHR</sequence>
<dbReference type="Proteomes" id="UP000030145">
    <property type="component" value="Unassembled WGS sequence"/>
</dbReference>
<feature type="compositionally biased region" description="Basic and acidic residues" evidence="1">
    <location>
        <begin position="15"/>
        <end position="26"/>
    </location>
</feature>